<comment type="caution">
    <text evidence="1">The sequence shown here is derived from an EMBL/GenBank/DDBJ whole genome shotgun (WGS) entry which is preliminary data.</text>
</comment>
<sequence>MSLSSHESNIVSIVKKHIHNVNLLFSSMSHGSHLGCHACLWRILYWENKHFSVRLVLASNIVQHASSFDGVETSPPNKALYAYLSAS</sequence>
<organism evidence="1 2">
    <name type="scientific">Arctium lappa</name>
    <name type="common">Greater burdock</name>
    <name type="synonym">Lappa major</name>
    <dbReference type="NCBI Taxonomy" id="4217"/>
    <lineage>
        <taxon>Eukaryota</taxon>
        <taxon>Viridiplantae</taxon>
        <taxon>Streptophyta</taxon>
        <taxon>Embryophyta</taxon>
        <taxon>Tracheophyta</taxon>
        <taxon>Spermatophyta</taxon>
        <taxon>Magnoliopsida</taxon>
        <taxon>eudicotyledons</taxon>
        <taxon>Gunneridae</taxon>
        <taxon>Pentapetalae</taxon>
        <taxon>asterids</taxon>
        <taxon>campanulids</taxon>
        <taxon>Asterales</taxon>
        <taxon>Asteraceae</taxon>
        <taxon>Carduoideae</taxon>
        <taxon>Cardueae</taxon>
        <taxon>Arctiinae</taxon>
        <taxon>Arctium</taxon>
    </lineage>
</organism>
<evidence type="ECO:0000313" key="1">
    <source>
        <dbReference type="EMBL" id="KAI3771797.1"/>
    </source>
</evidence>
<proteinExistence type="predicted"/>
<accession>A0ACB9FKW2</accession>
<dbReference type="EMBL" id="CM042047">
    <property type="protein sequence ID" value="KAI3771797.1"/>
    <property type="molecule type" value="Genomic_DNA"/>
</dbReference>
<reference evidence="1 2" key="2">
    <citation type="journal article" date="2022" name="Mol. Ecol. Resour.">
        <title>The genomes of chicory, endive, great burdock and yacon provide insights into Asteraceae paleo-polyploidization history and plant inulin production.</title>
        <authorList>
            <person name="Fan W."/>
            <person name="Wang S."/>
            <person name="Wang H."/>
            <person name="Wang A."/>
            <person name="Jiang F."/>
            <person name="Liu H."/>
            <person name="Zhao H."/>
            <person name="Xu D."/>
            <person name="Zhang Y."/>
        </authorList>
    </citation>
    <scope>NUCLEOTIDE SEQUENCE [LARGE SCALE GENOMIC DNA]</scope>
    <source>
        <strain evidence="2">cv. Niubang</strain>
        <tissue evidence="1">Leaf</tissue>
    </source>
</reference>
<gene>
    <name evidence="1" type="ORF">L6452_02965</name>
</gene>
<reference evidence="2" key="1">
    <citation type="journal article" date="2022" name="Mol. Ecol. Resour.">
        <title>The genomes of chicory, endive, great burdock and yacon provide insights into Asteraceae palaeo-polyploidization history and plant inulin production.</title>
        <authorList>
            <person name="Fan W."/>
            <person name="Wang S."/>
            <person name="Wang H."/>
            <person name="Wang A."/>
            <person name="Jiang F."/>
            <person name="Liu H."/>
            <person name="Zhao H."/>
            <person name="Xu D."/>
            <person name="Zhang Y."/>
        </authorList>
    </citation>
    <scope>NUCLEOTIDE SEQUENCE [LARGE SCALE GENOMIC DNA]</scope>
    <source>
        <strain evidence="2">cv. Niubang</strain>
    </source>
</reference>
<protein>
    <submittedName>
        <fullName evidence="1">Uncharacterized protein</fullName>
    </submittedName>
</protein>
<evidence type="ECO:0000313" key="2">
    <source>
        <dbReference type="Proteomes" id="UP001055879"/>
    </source>
</evidence>
<keyword evidence="2" id="KW-1185">Reference proteome</keyword>
<name>A0ACB9FKW2_ARCLA</name>
<dbReference type="Proteomes" id="UP001055879">
    <property type="component" value="Linkage Group LG01"/>
</dbReference>